<reference evidence="1" key="1">
    <citation type="submission" date="2019-03" db="EMBL/GenBank/DDBJ databases">
        <title>Lake Tanganyika Metagenome-Assembled Genomes (MAGs).</title>
        <authorList>
            <person name="Tran P."/>
        </authorList>
    </citation>
    <scope>NUCLEOTIDE SEQUENCE</scope>
    <source>
        <strain evidence="1">K_DeepCast_150m_m2_040</strain>
    </source>
</reference>
<accession>A0A938BTA7</accession>
<evidence type="ECO:0000313" key="2">
    <source>
        <dbReference type="Proteomes" id="UP000779900"/>
    </source>
</evidence>
<dbReference type="Proteomes" id="UP000779900">
    <property type="component" value="Unassembled WGS sequence"/>
</dbReference>
<gene>
    <name evidence="1" type="ORF">FJY68_06000</name>
</gene>
<comment type="caution">
    <text evidence="1">The sequence shown here is derived from an EMBL/GenBank/DDBJ whole genome shotgun (WGS) entry which is preliminary data.</text>
</comment>
<evidence type="ECO:0000313" key="1">
    <source>
        <dbReference type="EMBL" id="MBM3331392.1"/>
    </source>
</evidence>
<dbReference type="EMBL" id="VGIR01000027">
    <property type="protein sequence ID" value="MBM3331392.1"/>
    <property type="molecule type" value="Genomic_DNA"/>
</dbReference>
<sequence>MNGQPSREQVGCDIVFSLPGQYCGGPTPPCLHTKSLACEGTSCRWFFVGHRFFEPGHRRDPKEEPRCEYYGVALGWKEVPRSG</sequence>
<protein>
    <submittedName>
        <fullName evidence="1">Uncharacterized protein</fullName>
    </submittedName>
</protein>
<dbReference type="AlphaFoldDB" id="A0A938BTA7"/>
<proteinExistence type="predicted"/>
<name>A0A938BTA7_UNCW3</name>
<organism evidence="1 2">
    <name type="scientific">candidate division WOR-3 bacterium</name>
    <dbReference type="NCBI Taxonomy" id="2052148"/>
    <lineage>
        <taxon>Bacteria</taxon>
        <taxon>Bacteria division WOR-3</taxon>
    </lineage>
</organism>